<organism evidence="6 7">
    <name type="scientific">Maribellus luteus</name>
    <dbReference type="NCBI Taxonomy" id="2305463"/>
    <lineage>
        <taxon>Bacteria</taxon>
        <taxon>Pseudomonadati</taxon>
        <taxon>Bacteroidota</taxon>
        <taxon>Bacteroidia</taxon>
        <taxon>Marinilabiliales</taxon>
        <taxon>Prolixibacteraceae</taxon>
        <taxon>Maribellus</taxon>
    </lineage>
</organism>
<name>A0A399T3I9_9BACT</name>
<feature type="domain" description="Sulfatase N-terminal" evidence="5">
    <location>
        <begin position="22"/>
        <end position="295"/>
    </location>
</feature>
<keyword evidence="4" id="KW-0106">Calcium</keyword>
<dbReference type="PROSITE" id="PS00523">
    <property type="entry name" value="SULFATASE_1"/>
    <property type="match status" value="1"/>
</dbReference>
<protein>
    <submittedName>
        <fullName evidence="6">Sulfatase</fullName>
    </submittedName>
</protein>
<dbReference type="Pfam" id="PF00884">
    <property type="entry name" value="Sulfatase"/>
    <property type="match status" value="1"/>
</dbReference>
<comment type="similarity">
    <text evidence="1">Belongs to the sulfatase family.</text>
</comment>
<gene>
    <name evidence="6" type="ORF">D1614_02450</name>
</gene>
<dbReference type="AlphaFoldDB" id="A0A399T3I9"/>
<dbReference type="GO" id="GO:0046872">
    <property type="term" value="F:metal ion binding"/>
    <property type="evidence" value="ECO:0007669"/>
    <property type="project" value="UniProtKB-KW"/>
</dbReference>
<dbReference type="Gene3D" id="3.40.720.10">
    <property type="entry name" value="Alkaline Phosphatase, subunit A"/>
    <property type="match status" value="1"/>
</dbReference>
<keyword evidence="2" id="KW-0479">Metal-binding</keyword>
<sequence>MVFSTPFLVLCQNKAMLAREVPNILMITSEDNSAYFLGCYGNEMANTPNLDKLASEGFLFTHAFASCPVCAPARNTILTGVYAASNGNEHMRSKYAKSEVVKTYPEYFREAGYYCTNNVKTDYNYSGDWNAIWNDCSRQATYKNRAPGQPFFAVYSNFTTHESQIHNQIPTEDLKHDPAKIEIAPYHPDLPEIRHDWAQYYDLHQKMDAEVGAIIKELEESGEAENTIVIYYGDHGGVLARSKRFVYETGTRVPFIIRIPEEFSYLFPTGAPGDKVDRIVSFVDLVPTFLSVAGIQIPGHMQGDAFLGEQKTVDPQYTFMTRQRMDERYDMVRAVRDNRFRYIRNYMPFRITMQHLDYLFKAPSAQAWEDAFKAGETNEVQSRFFLEKPLEELYDTENDPWEIHNLANDPQYSTVLERMRKAETDWMREVRDVGVIPETEYADFAGEGAIYDYMRSDACPFEQLFDAAQAATSYTTDIDVFVQNMQSENAAIRYWGVVGLLIHRDEAISVLDAIKNAANDESGAVATIAAETLFRIGQKEEAYAAYNRIVTDTATFKMADRNFALNSVDAVDARSLELQKNILKLYKQRKSILTGKERYNAYDALMAQTLLTKWGVLK</sequence>
<dbReference type="InterPro" id="IPR000917">
    <property type="entry name" value="Sulfatase_N"/>
</dbReference>
<proteinExistence type="inferred from homology"/>
<evidence type="ECO:0000256" key="2">
    <source>
        <dbReference type="ARBA" id="ARBA00022723"/>
    </source>
</evidence>
<accession>A0A399T3I9</accession>
<dbReference type="PANTHER" id="PTHR42693">
    <property type="entry name" value="ARYLSULFATASE FAMILY MEMBER"/>
    <property type="match status" value="1"/>
</dbReference>
<dbReference type="EMBL" id="QWGR01000001">
    <property type="protein sequence ID" value="RIJ50896.1"/>
    <property type="molecule type" value="Genomic_DNA"/>
</dbReference>
<keyword evidence="7" id="KW-1185">Reference proteome</keyword>
<dbReference type="SUPFAM" id="SSF53649">
    <property type="entry name" value="Alkaline phosphatase-like"/>
    <property type="match status" value="1"/>
</dbReference>
<dbReference type="OrthoDB" id="9765065at2"/>
<evidence type="ECO:0000256" key="4">
    <source>
        <dbReference type="ARBA" id="ARBA00022837"/>
    </source>
</evidence>
<dbReference type="InterPro" id="IPR050738">
    <property type="entry name" value="Sulfatase"/>
</dbReference>
<dbReference type="InterPro" id="IPR024607">
    <property type="entry name" value="Sulfatase_CS"/>
</dbReference>
<comment type="caution">
    <text evidence="6">The sequence shown here is derived from an EMBL/GenBank/DDBJ whole genome shotgun (WGS) entry which is preliminary data.</text>
</comment>
<dbReference type="GO" id="GO:0004065">
    <property type="term" value="F:arylsulfatase activity"/>
    <property type="evidence" value="ECO:0007669"/>
    <property type="project" value="TreeGrafter"/>
</dbReference>
<dbReference type="CDD" id="cd16027">
    <property type="entry name" value="SGSH"/>
    <property type="match status" value="1"/>
</dbReference>
<evidence type="ECO:0000313" key="6">
    <source>
        <dbReference type="EMBL" id="RIJ50896.1"/>
    </source>
</evidence>
<evidence type="ECO:0000256" key="1">
    <source>
        <dbReference type="ARBA" id="ARBA00008779"/>
    </source>
</evidence>
<dbReference type="PANTHER" id="PTHR42693:SF53">
    <property type="entry name" value="ENDO-4-O-SULFATASE"/>
    <property type="match status" value="1"/>
</dbReference>
<evidence type="ECO:0000256" key="3">
    <source>
        <dbReference type="ARBA" id="ARBA00022801"/>
    </source>
</evidence>
<dbReference type="InterPro" id="IPR017850">
    <property type="entry name" value="Alkaline_phosphatase_core_sf"/>
</dbReference>
<evidence type="ECO:0000259" key="5">
    <source>
        <dbReference type="Pfam" id="PF00884"/>
    </source>
</evidence>
<reference evidence="6 7" key="1">
    <citation type="submission" date="2018-08" db="EMBL/GenBank/DDBJ databases">
        <title>Pallidiluteibacterium maritimus gen. nov., sp. nov., isolated from coastal sediment.</title>
        <authorList>
            <person name="Zhou L.Y."/>
        </authorList>
    </citation>
    <scope>NUCLEOTIDE SEQUENCE [LARGE SCALE GENOMIC DNA]</scope>
    <source>
        <strain evidence="6 7">XSD2</strain>
    </source>
</reference>
<dbReference type="Proteomes" id="UP000265926">
    <property type="component" value="Unassembled WGS sequence"/>
</dbReference>
<evidence type="ECO:0000313" key="7">
    <source>
        <dbReference type="Proteomes" id="UP000265926"/>
    </source>
</evidence>
<keyword evidence="3" id="KW-0378">Hydrolase</keyword>